<reference evidence="1" key="1">
    <citation type="journal article" date="2019" name="bioRxiv">
        <title>The Genome of the Zebra Mussel, Dreissena polymorpha: A Resource for Invasive Species Research.</title>
        <authorList>
            <person name="McCartney M.A."/>
            <person name="Auch B."/>
            <person name="Kono T."/>
            <person name="Mallez S."/>
            <person name="Zhang Y."/>
            <person name="Obille A."/>
            <person name="Becker A."/>
            <person name="Abrahante J.E."/>
            <person name="Garbe J."/>
            <person name="Badalamenti J.P."/>
            <person name="Herman A."/>
            <person name="Mangelson H."/>
            <person name="Liachko I."/>
            <person name="Sullivan S."/>
            <person name="Sone E.D."/>
            <person name="Koren S."/>
            <person name="Silverstein K.A.T."/>
            <person name="Beckman K.B."/>
            <person name="Gohl D.M."/>
        </authorList>
    </citation>
    <scope>NUCLEOTIDE SEQUENCE</scope>
    <source>
        <strain evidence="1">Duluth1</strain>
        <tissue evidence="1">Whole animal</tissue>
    </source>
</reference>
<dbReference type="Proteomes" id="UP000828390">
    <property type="component" value="Unassembled WGS sequence"/>
</dbReference>
<proteinExistence type="predicted"/>
<protein>
    <submittedName>
        <fullName evidence="1">Uncharacterized protein</fullName>
    </submittedName>
</protein>
<reference evidence="1" key="2">
    <citation type="submission" date="2020-11" db="EMBL/GenBank/DDBJ databases">
        <authorList>
            <person name="McCartney M.A."/>
            <person name="Auch B."/>
            <person name="Kono T."/>
            <person name="Mallez S."/>
            <person name="Becker A."/>
            <person name="Gohl D.M."/>
            <person name="Silverstein K.A.T."/>
            <person name="Koren S."/>
            <person name="Bechman K.B."/>
            <person name="Herman A."/>
            <person name="Abrahante J.E."/>
            <person name="Garbe J."/>
        </authorList>
    </citation>
    <scope>NUCLEOTIDE SEQUENCE</scope>
    <source>
        <strain evidence="1">Duluth1</strain>
        <tissue evidence="1">Whole animal</tissue>
    </source>
</reference>
<name>A0A9D3YET6_DREPO</name>
<accession>A0A9D3YET6</accession>
<gene>
    <name evidence="1" type="ORF">DPMN_084720</name>
</gene>
<sequence length="50" mass="5753">MPPTPSAAWKYFTTSSDKKSPIQVTIKRGNFKRLTVKSVKQVQRVLWLCT</sequence>
<keyword evidence="2" id="KW-1185">Reference proteome</keyword>
<dbReference type="AlphaFoldDB" id="A0A9D3YET6"/>
<evidence type="ECO:0000313" key="2">
    <source>
        <dbReference type="Proteomes" id="UP000828390"/>
    </source>
</evidence>
<organism evidence="1 2">
    <name type="scientific">Dreissena polymorpha</name>
    <name type="common">Zebra mussel</name>
    <name type="synonym">Mytilus polymorpha</name>
    <dbReference type="NCBI Taxonomy" id="45954"/>
    <lineage>
        <taxon>Eukaryota</taxon>
        <taxon>Metazoa</taxon>
        <taxon>Spiralia</taxon>
        <taxon>Lophotrochozoa</taxon>
        <taxon>Mollusca</taxon>
        <taxon>Bivalvia</taxon>
        <taxon>Autobranchia</taxon>
        <taxon>Heteroconchia</taxon>
        <taxon>Euheterodonta</taxon>
        <taxon>Imparidentia</taxon>
        <taxon>Neoheterodontei</taxon>
        <taxon>Myida</taxon>
        <taxon>Dreissenoidea</taxon>
        <taxon>Dreissenidae</taxon>
        <taxon>Dreissena</taxon>
    </lineage>
</organism>
<evidence type="ECO:0000313" key="1">
    <source>
        <dbReference type="EMBL" id="KAH3697229.1"/>
    </source>
</evidence>
<comment type="caution">
    <text evidence="1">The sequence shown here is derived from an EMBL/GenBank/DDBJ whole genome shotgun (WGS) entry which is preliminary data.</text>
</comment>
<dbReference type="EMBL" id="JAIWYP010000016">
    <property type="protein sequence ID" value="KAH3697229.1"/>
    <property type="molecule type" value="Genomic_DNA"/>
</dbReference>